<gene>
    <name evidence="2" type="ORF">ACH47X_26175</name>
</gene>
<comment type="caution">
    <text evidence="2">The sequence shown here is derived from an EMBL/GenBank/DDBJ whole genome shotgun (WGS) entry which is preliminary data.</text>
</comment>
<keyword evidence="3" id="KW-1185">Reference proteome</keyword>
<sequence>MASTHLGRAEQVDLGLARLAAGGALTLVQLVGALPGAAFLAASLGLPVDRPSMAAVLSGVALLVVSWGTWAWYRRRWTRAWELRKAWSLAIHDEAVLALPAEQVAPGAERDPDTDPESVHPFRAVRQFPVAERPFVPSVYGSYGHTYRVRGREELRGWLYSVLLLGLVVLVVLSAGLRDAGGTPLLLVSVVLLPTVAGAWYRYVRRMRFAHRMALTETRDRQRWIGESMLSEAAASGTGRTSTPIETTGPRAPDEEPLIVPLRVLPSQPPVTGGTVIPPGRWTLALSYDDQHVSLTPSDPAERRRDLVVTGLISGVHPGVLGGRTPWYWLVLADGTHVPVKCPPTRALTAAAEFAGIEVASPRMVV</sequence>
<keyword evidence="1" id="KW-0472">Membrane</keyword>
<protein>
    <submittedName>
        <fullName evidence="2">Uncharacterized protein</fullName>
    </submittedName>
</protein>
<evidence type="ECO:0000256" key="1">
    <source>
        <dbReference type="SAM" id="Phobius"/>
    </source>
</evidence>
<feature type="transmembrane region" description="Helical" evidence="1">
    <location>
        <begin position="52"/>
        <end position="73"/>
    </location>
</feature>
<proteinExistence type="predicted"/>
<accession>A0ABW7XT64</accession>
<feature type="transmembrane region" description="Helical" evidence="1">
    <location>
        <begin position="21"/>
        <end position="46"/>
    </location>
</feature>
<reference evidence="2 3" key="1">
    <citation type="submission" date="2024-10" db="EMBL/GenBank/DDBJ databases">
        <title>The Natural Products Discovery Center: Release of the First 8490 Sequenced Strains for Exploring Actinobacteria Biosynthetic Diversity.</title>
        <authorList>
            <person name="Kalkreuter E."/>
            <person name="Kautsar S.A."/>
            <person name="Yang D."/>
            <person name="Bader C.D."/>
            <person name="Teijaro C.N."/>
            <person name="Fluegel L."/>
            <person name="Davis C.M."/>
            <person name="Simpson J.R."/>
            <person name="Lauterbach L."/>
            <person name="Steele A.D."/>
            <person name="Gui C."/>
            <person name="Meng S."/>
            <person name="Li G."/>
            <person name="Viehrig K."/>
            <person name="Ye F."/>
            <person name="Su P."/>
            <person name="Kiefer A.F."/>
            <person name="Nichols A."/>
            <person name="Cepeda A.J."/>
            <person name="Yan W."/>
            <person name="Fan B."/>
            <person name="Jiang Y."/>
            <person name="Adhikari A."/>
            <person name="Zheng C.-J."/>
            <person name="Schuster L."/>
            <person name="Cowan T.M."/>
            <person name="Smanski M.J."/>
            <person name="Chevrette M.G."/>
            <person name="De Carvalho L.P.S."/>
            <person name="Shen B."/>
        </authorList>
    </citation>
    <scope>NUCLEOTIDE SEQUENCE [LARGE SCALE GENOMIC DNA]</scope>
    <source>
        <strain evidence="2 3">NPDC019481</strain>
    </source>
</reference>
<keyword evidence="1" id="KW-0812">Transmembrane</keyword>
<evidence type="ECO:0000313" key="3">
    <source>
        <dbReference type="Proteomes" id="UP001611580"/>
    </source>
</evidence>
<dbReference type="RefSeq" id="WP_397408271.1">
    <property type="nucleotide sequence ID" value="NZ_JBIRYI010000025.1"/>
</dbReference>
<feature type="transmembrane region" description="Helical" evidence="1">
    <location>
        <begin position="183"/>
        <end position="203"/>
    </location>
</feature>
<keyword evidence="1" id="KW-1133">Transmembrane helix</keyword>
<organism evidence="2 3">
    <name type="scientific">Promicromonospora kroppenstedtii</name>
    <dbReference type="NCBI Taxonomy" id="440482"/>
    <lineage>
        <taxon>Bacteria</taxon>
        <taxon>Bacillati</taxon>
        <taxon>Actinomycetota</taxon>
        <taxon>Actinomycetes</taxon>
        <taxon>Micrococcales</taxon>
        <taxon>Promicromonosporaceae</taxon>
        <taxon>Promicromonospora</taxon>
    </lineage>
</organism>
<dbReference type="EMBL" id="JBIRYI010000025">
    <property type="protein sequence ID" value="MFI2490425.1"/>
    <property type="molecule type" value="Genomic_DNA"/>
</dbReference>
<name>A0ABW7XT64_9MICO</name>
<feature type="transmembrane region" description="Helical" evidence="1">
    <location>
        <begin position="158"/>
        <end position="177"/>
    </location>
</feature>
<evidence type="ECO:0000313" key="2">
    <source>
        <dbReference type="EMBL" id="MFI2490425.1"/>
    </source>
</evidence>
<dbReference type="Proteomes" id="UP001611580">
    <property type="component" value="Unassembled WGS sequence"/>
</dbReference>